<comment type="caution">
    <text evidence="1">The sequence shown here is derived from an EMBL/GenBank/DDBJ whole genome shotgun (WGS) entry which is preliminary data.</text>
</comment>
<evidence type="ECO:0000313" key="2">
    <source>
        <dbReference type="Proteomes" id="UP000606396"/>
    </source>
</evidence>
<name>A0ABR8HKJ9_NOSPU</name>
<dbReference type="EMBL" id="JACJTC010000050">
    <property type="protein sequence ID" value="MBD2616398.1"/>
    <property type="molecule type" value="Genomic_DNA"/>
</dbReference>
<accession>A0ABR8HKJ9</accession>
<keyword evidence="2" id="KW-1185">Reference proteome</keyword>
<gene>
    <name evidence="1" type="ORF">H6G94_35115</name>
</gene>
<organism evidence="1 2">
    <name type="scientific">Nostoc punctiforme FACHB-252</name>
    <dbReference type="NCBI Taxonomy" id="1357509"/>
    <lineage>
        <taxon>Bacteria</taxon>
        <taxon>Bacillati</taxon>
        <taxon>Cyanobacteriota</taxon>
        <taxon>Cyanophyceae</taxon>
        <taxon>Nostocales</taxon>
        <taxon>Nostocaceae</taxon>
        <taxon>Nostoc</taxon>
    </lineage>
</organism>
<proteinExistence type="predicted"/>
<reference evidence="1 2" key="1">
    <citation type="journal article" date="2020" name="ISME J.">
        <title>Comparative genomics reveals insights into cyanobacterial evolution and habitat adaptation.</title>
        <authorList>
            <person name="Chen M.Y."/>
            <person name="Teng W.K."/>
            <person name="Zhao L."/>
            <person name="Hu C.X."/>
            <person name="Zhou Y.K."/>
            <person name="Han B.P."/>
            <person name="Song L.R."/>
            <person name="Shu W.S."/>
        </authorList>
    </citation>
    <scope>NUCLEOTIDE SEQUENCE [LARGE SCALE GENOMIC DNA]</scope>
    <source>
        <strain evidence="1 2">FACHB-252</strain>
    </source>
</reference>
<sequence length="92" mass="10889">MHPSSSNLFTLNQPEAHLNFIPNHEKNLKLKGKNPQVYRELTIFHLEGDKRRKQRFEDYAYVLLSYPSTGQYNHFHNPGQVQAHYKLTATFF</sequence>
<dbReference type="Proteomes" id="UP000606396">
    <property type="component" value="Unassembled WGS sequence"/>
</dbReference>
<protein>
    <submittedName>
        <fullName evidence="1">Uncharacterized protein</fullName>
    </submittedName>
</protein>
<evidence type="ECO:0000313" key="1">
    <source>
        <dbReference type="EMBL" id="MBD2616398.1"/>
    </source>
</evidence>